<dbReference type="PANTHER" id="PTHR46558">
    <property type="entry name" value="TRACRIPTIONAL REGULATORY PROTEIN-RELATED-RELATED"/>
    <property type="match status" value="1"/>
</dbReference>
<name>A0AAW5LME6_MAMSC</name>
<dbReference type="AlphaFoldDB" id="A0AAW5LME6"/>
<evidence type="ECO:0000313" key="4">
    <source>
        <dbReference type="Proteomes" id="UP001204068"/>
    </source>
</evidence>
<proteinExistence type="predicted"/>
<dbReference type="Gene3D" id="1.10.260.40">
    <property type="entry name" value="lambda repressor-like DNA-binding domains"/>
    <property type="match status" value="1"/>
</dbReference>
<feature type="domain" description="HTH cro/C1-type" evidence="2">
    <location>
        <begin position="6"/>
        <end position="60"/>
    </location>
</feature>
<dbReference type="SMART" id="SM00530">
    <property type="entry name" value="HTH_XRE"/>
    <property type="match status" value="1"/>
</dbReference>
<dbReference type="GO" id="GO:0003677">
    <property type="term" value="F:DNA binding"/>
    <property type="evidence" value="ECO:0007669"/>
    <property type="project" value="UniProtKB-KW"/>
</dbReference>
<dbReference type="Pfam" id="PF01381">
    <property type="entry name" value="HTH_3"/>
    <property type="match status" value="1"/>
</dbReference>
<gene>
    <name evidence="3" type="ORF">NQ032_05630</name>
</gene>
<evidence type="ECO:0000256" key="1">
    <source>
        <dbReference type="ARBA" id="ARBA00023125"/>
    </source>
</evidence>
<evidence type="ECO:0000259" key="2">
    <source>
        <dbReference type="PROSITE" id="PS50943"/>
    </source>
</evidence>
<dbReference type="PANTHER" id="PTHR46558:SF4">
    <property type="entry name" value="DNA-BIDING PHAGE PROTEIN"/>
    <property type="match status" value="1"/>
</dbReference>
<dbReference type="RefSeq" id="WP_196307664.1">
    <property type="nucleotide sequence ID" value="NZ_JANILD010000002.1"/>
</dbReference>
<organism evidence="3 4">
    <name type="scientific">Mammaliicoccus sciuri</name>
    <name type="common">Staphylococcus sciuri</name>
    <dbReference type="NCBI Taxonomy" id="1296"/>
    <lineage>
        <taxon>Bacteria</taxon>
        <taxon>Bacillati</taxon>
        <taxon>Bacillota</taxon>
        <taxon>Bacilli</taxon>
        <taxon>Bacillales</taxon>
        <taxon>Staphylococcaceae</taxon>
        <taxon>Mammaliicoccus</taxon>
    </lineage>
</organism>
<accession>A0AAW5LME6</accession>
<comment type="caution">
    <text evidence="3">The sequence shown here is derived from an EMBL/GenBank/DDBJ whole genome shotgun (WGS) entry which is preliminary data.</text>
</comment>
<dbReference type="InterPro" id="IPR010982">
    <property type="entry name" value="Lambda_DNA-bd_dom_sf"/>
</dbReference>
<evidence type="ECO:0000313" key="3">
    <source>
        <dbReference type="EMBL" id="MCQ9303103.1"/>
    </source>
</evidence>
<sequence>MKNKWLIDKRNELGLTQQDLANKTGVHRSYIAMIEKGTRTPSVTVAKKIAKEINVEWVIFFNCICDDLTQIVN</sequence>
<keyword evidence="1" id="KW-0238">DNA-binding</keyword>
<dbReference type="PROSITE" id="PS50943">
    <property type="entry name" value="HTH_CROC1"/>
    <property type="match status" value="1"/>
</dbReference>
<protein>
    <submittedName>
        <fullName evidence="3">Helix-turn-helix transcriptional regulator</fullName>
    </submittedName>
</protein>
<reference evidence="3" key="1">
    <citation type="submission" date="2022-07" db="EMBL/GenBank/DDBJ databases">
        <title>Bacterial species isolated from the porcine tonsil microbiota.</title>
        <authorList>
            <person name="Oliveira I.M.F."/>
        </authorList>
    </citation>
    <scope>NUCLEOTIDE SEQUENCE</scope>
    <source>
        <strain evidence="3">8QC2O2</strain>
    </source>
</reference>
<dbReference type="InterPro" id="IPR001387">
    <property type="entry name" value="Cro/C1-type_HTH"/>
</dbReference>
<dbReference type="CDD" id="cd00093">
    <property type="entry name" value="HTH_XRE"/>
    <property type="match status" value="1"/>
</dbReference>
<dbReference type="EMBL" id="JANILD010000002">
    <property type="protein sequence ID" value="MCQ9303103.1"/>
    <property type="molecule type" value="Genomic_DNA"/>
</dbReference>
<dbReference type="Proteomes" id="UP001204068">
    <property type="component" value="Unassembled WGS sequence"/>
</dbReference>
<dbReference type="SUPFAM" id="SSF47413">
    <property type="entry name" value="lambda repressor-like DNA-binding domains"/>
    <property type="match status" value="1"/>
</dbReference>